<dbReference type="OrthoDB" id="9988580at2759"/>
<keyword evidence="11" id="KW-1185">Reference proteome</keyword>
<dbReference type="InterPro" id="IPR036770">
    <property type="entry name" value="Ankyrin_rpt-contain_sf"/>
</dbReference>
<dbReference type="EnsemblMetazoa" id="CLYHEMT002579.2">
    <property type="protein sequence ID" value="CLYHEMP002579.2"/>
    <property type="gene ID" value="CLYHEMG002579"/>
</dbReference>
<feature type="repeat" description="ANK" evidence="7">
    <location>
        <begin position="226"/>
        <end position="258"/>
    </location>
</feature>
<dbReference type="Proteomes" id="UP000594262">
    <property type="component" value="Unplaced"/>
</dbReference>
<name>A0A7M5V514_9CNID</name>
<dbReference type="PROSITE" id="PS50297">
    <property type="entry name" value="ANK_REP_REGION"/>
    <property type="match status" value="2"/>
</dbReference>
<dbReference type="Pfam" id="PF00520">
    <property type="entry name" value="Ion_trans"/>
    <property type="match status" value="1"/>
</dbReference>
<feature type="transmembrane region" description="Helical" evidence="8">
    <location>
        <begin position="428"/>
        <end position="449"/>
    </location>
</feature>
<evidence type="ECO:0000256" key="7">
    <source>
        <dbReference type="PROSITE-ProRule" id="PRU00023"/>
    </source>
</evidence>
<proteinExistence type="predicted"/>
<evidence type="ECO:0000256" key="2">
    <source>
        <dbReference type="ARBA" id="ARBA00022692"/>
    </source>
</evidence>
<accession>A0A7M5V514</accession>
<dbReference type="PANTHER" id="PTHR24201:SF15">
    <property type="entry name" value="ANKYRIN REPEAT DOMAIN-CONTAINING PROTEIN 66"/>
    <property type="match status" value="1"/>
</dbReference>
<comment type="subcellular location">
    <subcellularLocation>
        <location evidence="1">Membrane</location>
        <topology evidence="1">Multi-pass membrane protein</topology>
    </subcellularLocation>
</comment>
<dbReference type="PROSITE" id="PS50088">
    <property type="entry name" value="ANK_REPEAT"/>
    <property type="match status" value="3"/>
</dbReference>
<dbReference type="InterPro" id="IPR050776">
    <property type="entry name" value="Ank_Repeat/CDKN_Inhibitor"/>
</dbReference>
<keyword evidence="4 8" id="KW-1133">Transmembrane helix</keyword>
<feature type="transmembrane region" description="Helical" evidence="8">
    <location>
        <begin position="561"/>
        <end position="577"/>
    </location>
</feature>
<organism evidence="10 11">
    <name type="scientific">Clytia hemisphaerica</name>
    <dbReference type="NCBI Taxonomy" id="252671"/>
    <lineage>
        <taxon>Eukaryota</taxon>
        <taxon>Metazoa</taxon>
        <taxon>Cnidaria</taxon>
        <taxon>Hydrozoa</taxon>
        <taxon>Hydroidolina</taxon>
        <taxon>Leptothecata</taxon>
        <taxon>Obeliida</taxon>
        <taxon>Clytiidae</taxon>
        <taxon>Clytia</taxon>
    </lineage>
</organism>
<dbReference type="Gene3D" id="1.10.287.70">
    <property type="match status" value="1"/>
</dbReference>
<feature type="transmembrane region" description="Helical" evidence="8">
    <location>
        <begin position="507"/>
        <end position="531"/>
    </location>
</feature>
<dbReference type="GO" id="GO:0005216">
    <property type="term" value="F:monoatomic ion channel activity"/>
    <property type="evidence" value="ECO:0007669"/>
    <property type="project" value="InterPro"/>
</dbReference>
<reference evidence="10" key="1">
    <citation type="submission" date="2021-01" db="UniProtKB">
        <authorList>
            <consortium name="EnsemblMetazoa"/>
        </authorList>
    </citation>
    <scope>IDENTIFICATION</scope>
</reference>
<evidence type="ECO:0000256" key="1">
    <source>
        <dbReference type="ARBA" id="ARBA00004141"/>
    </source>
</evidence>
<evidence type="ECO:0000256" key="8">
    <source>
        <dbReference type="SAM" id="Phobius"/>
    </source>
</evidence>
<keyword evidence="2 8" id="KW-0812">Transmembrane</keyword>
<feature type="repeat" description="ANK" evidence="7">
    <location>
        <begin position="191"/>
        <end position="223"/>
    </location>
</feature>
<feature type="transmembrane region" description="Helical" evidence="8">
    <location>
        <begin position="583"/>
        <end position="603"/>
    </location>
</feature>
<protein>
    <recommendedName>
        <fullName evidence="9">Ion transport domain-containing protein</fullName>
    </recommendedName>
</protein>
<dbReference type="AlphaFoldDB" id="A0A7M5V514"/>
<dbReference type="SMART" id="SM00248">
    <property type="entry name" value="ANK"/>
    <property type="match status" value="4"/>
</dbReference>
<keyword evidence="5 7" id="KW-0040">ANK repeat</keyword>
<dbReference type="GO" id="GO:0016020">
    <property type="term" value="C:membrane"/>
    <property type="evidence" value="ECO:0007669"/>
    <property type="project" value="UniProtKB-SubCell"/>
</dbReference>
<keyword evidence="6 8" id="KW-0472">Membrane</keyword>
<evidence type="ECO:0000259" key="9">
    <source>
        <dbReference type="Pfam" id="PF00520"/>
    </source>
</evidence>
<feature type="transmembrane region" description="Helical" evidence="8">
    <location>
        <begin position="537"/>
        <end position="554"/>
    </location>
</feature>
<keyword evidence="3" id="KW-0677">Repeat</keyword>
<dbReference type="PANTHER" id="PTHR24201">
    <property type="entry name" value="ANK_REP_REGION DOMAIN-CONTAINING PROTEIN"/>
    <property type="match status" value="1"/>
</dbReference>
<evidence type="ECO:0000256" key="5">
    <source>
        <dbReference type="ARBA" id="ARBA00023043"/>
    </source>
</evidence>
<feature type="domain" description="Ion transport" evidence="9">
    <location>
        <begin position="499"/>
        <end position="680"/>
    </location>
</feature>
<feature type="repeat" description="ANK" evidence="7">
    <location>
        <begin position="158"/>
        <end position="190"/>
    </location>
</feature>
<evidence type="ECO:0000256" key="6">
    <source>
        <dbReference type="ARBA" id="ARBA00023136"/>
    </source>
</evidence>
<dbReference type="Pfam" id="PF12796">
    <property type="entry name" value="Ank_2"/>
    <property type="match status" value="2"/>
</dbReference>
<sequence>MLNPAYSDSSESDEEDFLHLTSLNPDQEEIEGEEIYFHQLPKDKSKWKTRKVGYNAGQRRGPCPRDDVNEEETRFTKIGSLERVKNNEVDIEEPLANIVEEESSTIIHSSIIAYFASLADKKETFDYTFVETLLKMAGECTTVKTLLKMADVNSVDVHGQTLLHEVAREWNVDVAQFLFQQGIMIDVADKYGRTPLMVAASSNNVEMMTWLVNNGADKRKKSNGIEAKEPIHYAAMFDALDAVKLLISMDVSADQPDNLYQTPLFIAARNGATRVCSYLMECELPVATYTTYGSSPIEQIVSNMPSEIALLALDQFVVVSKENRNSQYYLANFGKKKWHVINQKRASTMGRVIYPTVIESIIRKKDYELITHPSILHYIQQCSSTYGEKYIYTNAILNVLYTAVWTGEISSHSLSERSHQHAKEGDFASSYILLLLGLALSFIQAIMMFREVKFDQHHQSRLIENRLTMLEKRLEDAHPRWSLEKNLILNEKEACIKEKVSYWSDGWVYIDLVALIMTVVYALLIILTQVLHDRKKIFTARIYYSIVLLFVVWIRMNRSLLIFQWLGAFINMFVLSIKSIVQFSFLFMIFYIPFSVLLAVAFGGNKKKIATTSDNYKNFNDGMYQLFLLTVVSDYDLDTLVGMNKAKAQVGVAFYIIIVSVIFLNLYVALLSETFVRVYGNATAMSLVSKAKKMLSIEIASSHLEDAREDHLYKQCNPLIVALDNEQFESTQSTKAIAINAKKRIKGLALSLRGTGYEATTINKDLKSTQLKYKEFSQEYRGTNCELPQVMFLAREQFNNPWFKTKVAKEKLMQKKTKAMIEVPIAFSRMGEAIADHFNQSLLPSKNRNKKP</sequence>
<evidence type="ECO:0000256" key="3">
    <source>
        <dbReference type="ARBA" id="ARBA00022737"/>
    </source>
</evidence>
<evidence type="ECO:0000313" key="10">
    <source>
        <dbReference type="EnsemblMetazoa" id="CLYHEMP002579.2"/>
    </source>
</evidence>
<evidence type="ECO:0000256" key="4">
    <source>
        <dbReference type="ARBA" id="ARBA00022989"/>
    </source>
</evidence>
<dbReference type="SUPFAM" id="SSF48403">
    <property type="entry name" value="Ankyrin repeat"/>
    <property type="match status" value="1"/>
</dbReference>
<dbReference type="InterPro" id="IPR005821">
    <property type="entry name" value="Ion_trans_dom"/>
</dbReference>
<evidence type="ECO:0000313" key="11">
    <source>
        <dbReference type="Proteomes" id="UP000594262"/>
    </source>
</evidence>
<dbReference type="InterPro" id="IPR002110">
    <property type="entry name" value="Ankyrin_rpt"/>
</dbReference>
<feature type="transmembrane region" description="Helical" evidence="8">
    <location>
        <begin position="652"/>
        <end position="671"/>
    </location>
</feature>
<dbReference type="Gene3D" id="1.25.40.20">
    <property type="entry name" value="Ankyrin repeat-containing domain"/>
    <property type="match status" value="1"/>
</dbReference>